<dbReference type="PANTHER" id="PTHR43448">
    <property type="entry name" value="PROTOHEME IX FARNESYLTRANSFERASE, MITOCHONDRIAL"/>
    <property type="match status" value="1"/>
</dbReference>
<feature type="transmembrane region" description="Helical" evidence="14">
    <location>
        <begin position="226"/>
        <end position="244"/>
    </location>
</feature>
<evidence type="ECO:0000256" key="1">
    <source>
        <dbReference type="ARBA" id="ARBA00004651"/>
    </source>
</evidence>
<dbReference type="EMBL" id="CP051167">
    <property type="protein sequence ID" value="QIZ69736.1"/>
    <property type="molecule type" value="Genomic_DNA"/>
</dbReference>
<keyword evidence="16" id="KW-1185">Reference proteome</keyword>
<dbReference type="GO" id="GO:0005886">
    <property type="term" value="C:plasma membrane"/>
    <property type="evidence" value="ECO:0007669"/>
    <property type="project" value="UniProtKB-SubCell"/>
</dbReference>
<accession>A0A6H1TU51</accession>
<evidence type="ECO:0000256" key="13">
    <source>
        <dbReference type="ARBA" id="ARBA00047690"/>
    </source>
</evidence>
<keyword evidence="6 14" id="KW-0812">Transmembrane</keyword>
<evidence type="ECO:0000256" key="3">
    <source>
        <dbReference type="ARBA" id="ARBA00012292"/>
    </source>
</evidence>
<feature type="transmembrane region" description="Helical" evidence="14">
    <location>
        <begin position="282"/>
        <end position="299"/>
    </location>
</feature>
<evidence type="ECO:0000256" key="4">
    <source>
        <dbReference type="ARBA" id="ARBA00022475"/>
    </source>
</evidence>
<dbReference type="KEGG" id="oxy:HCG48_03370"/>
<organism evidence="15 16">
    <name type="scientific">Oxynema aestuarii AP17</name>
    <dbReference type="NCBI Taxonomy" id="2064643"/>
    <lineage>
        <taxon>Bacteria</taxon>
        <taxon>Bacillati</taxon>
        <taxon>Cyanobacteriota</taxon>
        <taxon>Cyanophyceae</taxon>
        <taxon>Oscillatoriophycideae</taxon>
        <taxon>Oscillatoriales</taxon>
        <taxon>Oscillatoriaceae</taxon>
        <taxon>Oxynema</taxon>
        <taxon>Oxynema aestuarii</taxon>
    </lineage>
</organism>
<dbReference type="PROSITE" id="PS00943">
    <property type="entry name" value="UBIA"/>
    <property type="match status" value="1"/>
</dbReference>
<feature type="transmembrane region" description="Helical" evidence="14">
    <location>
        <begin position="31"/>
        <end position="48"/>
    </location>
</feature>
<feature type="transmembrane region" description="Helical" evidence="14">
    <location>
        <begin position="98"/>
        <end position="118"/>
    </location>
</feature>
<evidence type="ECO:0000256" key="7">
    <source>
        <dbReference type="ARBA" id="ARBA00022989"/>
    </source>
</evidence>
<feature type="transmembrane region" description="Helical" evidence="14">
    <location>
        <begin position="124"/>
        <end position="141"/>
    </location>
</feature>
<dbReference type="InterPro" id="IPR000537">
    <property type="entry name" value="UbiA_prenyltransferase"/>
</dbReference>
<dbReference type="CDD" id="cd13957">
    <property type="entry name" value="PT_UbiA_Cox10"/>
    <property type="match status" value="1"/>
</dbReference>
<keyword evidence="7 14" id="KW-1133">Transmembrane helix</keyword>
<evidence type="ECO:0000256" key="9">
    <source>
        <dbReference type="ARBA" id="ARBA00023136"/>
    </source>
</evidence>
<dbReference type="InterPro" id="IPR006369">
    <property type="entry name" value="Protohaem_IX_farnesylTrfase"/>
</dbReference>
<keyword evidence="4 14" id="KW-1003">Cell membrane</keyword>
<dbReference type="NCBIfam" id="NF003349">
    <property type="entry name" value="PRK04375.1-2"/>
    <property type="match status" value="1"/>
</dbReference>
<keyword evidence="5 14" id="KW-0808">Transferase</keyword>
<evidence type="ECO:0000256" key="10">
    <source>
        <dbReference type="ARBA" id="ARBA00030253"/>
    </source>
</evidence>
<comment type="subcellular location">
    <subcellularLocation>
        <location evidence="1 14">Cell membrane</location>
        <topology evidence="1 14">Multi-pass membrane protein</topology>
    </subcellularLocation>
</comment>
<keyword evidence="9 14" id="KW-0472">Membrane</keyword>
<comment type="function">
    <text evidence="14">Converts heme B (protoheme IX) to heme O by substitution of the vinyl group on carbon 2 of heme B porphyrin ring with a hydroxyethyl farnesyl side group.</text>
</comment>
<dbReference type="AlphaFoldDB" id="A0A6H1TU51"/>
<evidence type="ECO:0000313" key="15">
    <source>
        <dbReference type="EMBL" id="QIZ69736.1"/>
    </source>
</evidence>
<comment type="similarity">
    <text evidence="14">Belongs to the UbiA prenyltransferase family. Protoheme IX farnesyltransferase subfamily.</text>
</comment>
<feature type="transmembrane region" description="Helical" evidence="14">
    <location>
        <begin position="177"/>
        <end position="197"/>
    </location>
</feature>
<comment type="miscellaneous">
    <text evidence="14">Carbon 2 of the heme B porphyrin ring is defined according to the Fischer nomenclature.</text>
</comment>
<comment type="catalytic activity">
    <reaction evidence="13 14">
        <text>heme b + (2E,6E)-farnesyl diphosphate + H2O = Fe(II)-heme o + diphosphate</text>
        <dbReference type="Rhea" id="RHEA:28070"/>
        <dbReference type="ChEBI" id="CHEBI:15377"/>
        <dbReference type="ChEBI" id="CHEBI:33019"/>
        <dbReference type="ChEBI" id="CHEBI:60344"/>
        <dbReference type="ChEBI" id="CHEBI:60530"/>
        <dbReference type="ChEBI" id="CHEBI:175763"/>
        <dbReference type="EC" id="2.5.1.141"/>
    </reaction>
</comment>
<dbReference type="NCBIfam" id="TIGR01473">
    <property type="entry name" value="cyoE_ctaB"/>
    <property type="match status" value="1"/>
</dbReference>
<reference evidence="15 16" key="1">
    <citation type="submission" date="2020-04" db="EMBL/GenBank/DDBJ databases">
        <authorList>
            <person name="Basu S."/>
            <person name="Maruthanayagam V."/>
            <person name="Chakraborty S."/>
            <person name="Pramanik A."/>
            <person name="Mukherjee J."/>
            <person name="Brink B."/>
        </authorList>
    </citation>
    <scope>NUCLEOTIDE SEQUENCE [LARGE SCALE GENOMIC DNA]</scope>
    <source>
        <strain evidence="15 16">AP17</strain>
    </source>
</reference>
<gene>
    <name evidence="14" type="primary">ctaB</name>
    <name evidence="15" type="ORF">HCG48_03370</name>
</gene>
<feature type="transmembrane region" description="Helical" evidence="14">
    <location>
        <begin position="250"/>
        <end position="270"/>
    </location>
</feature>
<evidence type="ECO:0000256" key="14">
    <source>
        <dbReference type="HAMAP-Rule" id="MF_00154"/>
    </source>
</evidence>
<dbReference type="GO" id="GO:0008495">
    <property type="term" value="F:protoheme IX farnesyltransferase activity"/>
    <property type="evidence" value="ECO:0007669"/>
    <property type="project" value="UniProtKB-UniRule"/>
</dbReference>
<dbReference type="RefSeq" id="WP_168567893.1">
    <property type="nucleotide sequence ID" value="NZ_CP051167.1"/>
</dbReference>
<feature type="transmembrane region" description="Helical" evidence="14">
    <location>
        <begin position="54"/>
        <end position="77"/>
    </location>
</feature>
<dbReference type="EC" id="2.5.1.141" evidence="3 14"/>
<dbReference type="FunFam" id="1.10.357.140:FF:000001">
    <property type="entry name" value="Protoheme IX farnesyltransferase"/>
    <property type="match status" value="1"/>
</dbReference>
<dbReference type="PANTHER" id="PTHR43448:SF7">
    <property type="entry name" value="4-HYDROXYBENZOATE SOLANESYLTRANSFERASE"/>
    <property type="match status" value="1"/>
</dbReference>
<keyword evidence="8 14" id="KW-0350">Heme biosynthesis</keyword>
<evidence type="ECO:0000256" key="11">
    <source>
        <dbReference type="ARBA" id="ARBA00040810"/>
    </source>
</evidence>
<dbReference type="HAMAP" id="MF_00154">
    <property type="entry name" value="CyoE_CtaB"/>
    <property type="match status" value="1"/>
</dbReference>
<evidence type="ECO:0000256" key="2">
    <source>
        <dbReference type="ARBA" id="ARBA00004919"/>
    </source>
</evidence>
<dbReference type="Pfam" id="PF01040">
    <property type="entry name" value="UbiA"/>
    <property type="match status" value="1"/>
</dbReference>
<evidence type="ECO:0000256" key="5">
    <source>
        <dbReference type="ARBA" id="ARBA00022679"/>
    </source>
</evidence>
<sequence>MQDIIGTGVRRHHDNLLQVFRSYYQLTKPRIILLLLMTTIAGMVLASHGRVDPVLALATVAGGAMAAASANTINCLYDCDIDYIMERTRSRPIPSGRVQPRDAALFAASLAIASFTLLATFANLLAALLAMSGIVFYVLIYTHFLKRHSTQNIVVGGAAGAIPPLVGWAAVTGDLGWAPWVVFAIIFFWTPPHFWALAMMIRDDYAAVGVPMLPVIEGDEDTARQIWLYTLLLLPLTLLLVYPLHVSGAIYGATAIALGAIFARKAWQLLADPHDREKARSLFKYSISYLMLLCVAIALDCLPLSQHVTSTIAENLPQWLGAIGPM</sequence>
<dbReference type="UniPathway" id="UPA00834">
    <property type="reaction ID" value="UER00712"/>
</dbReference>
<evidence type="ECO:0000313" key="16">
    <source>
        <dbReference type="Proteomes" id="UP000500857"/>
    </source>
</evidence>
<comment type="pathway">
    <text evidence="2 14">Porphyrin-containing compound metabolism; heme O biosynthesis; heme O from protoheme: step 1/1.</text>
</comment>
<dbReference type="InterPro" id="IPR044878">
    <property type="entry name" value="UbiA_sf"/>
</dbReference>
<evidence type="ECO:0000256" key="8">
    <source>
        <dbReference type="ARBA" id="ARBA00023133"/>
    </source>
</evidence>
<dbReference type="InterPro" id="IPR030470">
    <property type="entry name" value="UbiA_prenylTrfase_CS"/>
</dbReference>
<dbReference type="GO" id="GO:0048034">
    <property type="term" value="P:heme O biosynthetic process"/>
    <property type="evidence" value="ECO:0007669"/>
    <property type="project" value="UniProtKB-UniRule"/>
</dbReference>
<name>A0A6H1TU51_9CYAN</name>
<dbReference type="Gene3D" id="1.10.357.140">
    <property type="entry name" value="UbiA prenyltransferase"/>
    <property type="match status" value="1"/>
</dbReference>
<evidence type="ECO:0000256" key="6">
    <source>
        <dbReference type="ARBA" id="ARBA00022692"/>
    </source>
</evidence>
<proteinExistence type="inferred from homology"/>
<evidence type="ECO:0000256" key="12">
    <source>
        <dbReference type="ARBA" id="ARBA00042475"/>
    </source>
</evidence>
<protein>
    <recommendedName>
        <fullName evidence="11 14">Protoheme IX farnesyltransferase</fullName>
        <ecNumber evidence="3 14">2.5.1.141</ecNumber>
    </recommendedName>
    <alternativeName>
        <fullName evidence="12 14">Heme B farnesyltransferase</fullName>
    </alternativeName>
    <alternativeName>
        <fullName evidence="10 14">Heme O synthase</fullName>
    </alternativeName>
</protein>
<dbReference type="Proteomes" id="UP000500857">
    <property type="component" value="Chromosome"/>
</dbReference>
<feature type="transmembrane region" description="Helical" evidence="14">
    <location>
        <begin position="153"/>
        <end position="171"/>
    </location>
</feature>